<reference evidence="2" key="1">
    <citation type="submission" date="2022-07" db="EMBL/GenBank/DDBJ databases">
        <title>Chromosome-level genome of Muraenolepis orangiensis.</title>
        <authorList>
            <person name="Kim J."/>
        </authorList>
    </citation>
    <scope>NUCLEOTIDE SEQUENCE</scope>
    <source>
        <strain evidence="2">KU_S4_2022</strain>
        <tissue evidence="2">Muscle</tissue>
    </source>
</reference>
<name>A0A9Q0DU45_9TELE</name>
<evidence type="ECO:0000313" key="2">
    <source>
        <dbReference type="EMBL" id="KAJ3595864.1"/>
    </source>
</evidence>
<dbReference type="Proteomes" id="UP001148018">
    <property type="component" value="Unassembled WGS sequence"/>
</dbReference>
<feature type="region of interest" description="Disordered" evidence="1">
    <location>
        <begin position="72"/>
        <end position="118"/>
    </location>
</feature>
<evidence type="ECO:0000256" key="1">
    <source>
        <dbReference type="SAM" id="MobiDB-lite"/>
    </source>
</evidence>
<keyword evidence="3" id="KW-1185">Reference proteome</keyword>
<organism evidence="2 3">
    <name type="scientific">Muraenolepis orangiensis</name>
    <name type="common">Patagonian moray cod</name>
    <dbReference type="NCBI Taxonomy" id="630683"/>
    <lineage>
        <taxon>Eukaryota</taxon>
        <taxon>Metazoa</taxon>
        <taxon>Chordata</taxon>
        <taxon>Craniata</taxon>
        <taxon>Vertebrata</taxon>
        <taxon>Euteleostomi</taxon>
        <taxon>Actinopterygii</taxon>
        <taxon>Neopterygii</taxon>
        <taxon>Teleostei</taxon>
        <taxon>Neoteleostei</taxon>
        <taxon>Acanthomorphata</taxon>
        <taxon>Zeiogadaria</taxon>
        <taxon>Gadariae</taxon>
        <taxon>Gadiformes</taxon>
        <taxon>Muraenolepidoidei</taxon>
        <taxon>Muraenolepididae</taxon>
        <taxon>Muraenolepis</taxon>
    </lineage>
</organism>
<evidence type="ECO:0000313" key="3">
    <source>
        <dbReference type="Proteomes" id="UP001148018"/>
    </source>
</evidence>
<proteinExistence type="predicted"/>
<sequence length="165" mass="18170">MCGKKSGLVGEDAGRELCRRSFWGEKGRGVGAVATGGDDVSGSCSESYGCWRRRGDSVSLFGVLWVLEEERRLSQSVRSPVGAGGGEETQPGYILPINNPSHYPDGRPRRRPMNGLDDKQYRRDWSRGWSLSECETSSPEYWRIAVGVRAQSSGEPDRLIVCLVS</sequence>
<protein>
    <submittedName>
        <fullName evidence="2">Uncharacterized protein</fullName>
    </submittedName>
</protein>
<dbReference type="EMBL" id="JANIIK010000110">
    <property type="protein sequence ID" value="KAJ3595864.1"/>
    <property type="molecule type" value="Genomic_DNA"/>
</dbReference>
<accession>A0A9Q0DU45</accession>
<comment type="caution">
    <text evidence="2">The sequence shown here is derived from an EMBL/GenBank/DDBJ whole genome shotgun (WGS) entry which is preliminary data.</text>
</comment>
<dbReference type="AlphaFoldDB" id="A0A9Q0DU45"/>
<gene>
    <name evidence="2" type="ORF">NHX12_002276</name>
</gene>